<name>A0ABX0RHH5_9GAMM</name>
<dbReference type="InterPro" id="IPR036624">
    <property type="entry name" value="Hcp1-lik_sf"/>
</dbReference>
<dbReference type="InterPro" id="IPR053165">
    <property type="entry name" value="HSI-I_assembly_Hcp1"/>
</dbReference>
<reference evidence="2 3" key="1">
    <citation type="journal article" date="2019" name="bioRxiv">
        <title>Bacteria contribute to plant secondary compound degradation in a generalist herbivore system.</title>
        <authorList>
            <person name="Francoeur C.B."/>
            <person name="Khadempour L."/>
            <person name="Moreira-Soto R.D."/>
            <person name="Gotting K."/>
            <person name="Book A.J."/>
            <person name="Pinto-Tomas A.A."/>
            <person name="Keefover-Ring K."/>
            <person name="Currie C.R."/>
        </authorList>
    </citation>
    <scope>NUCLEOTIDE SEQUENCE [LARGE SCALE GENOMIC DNA]</scope>
    <source>
        <strain evidence="2">Acro-835</strain>
    </source>
</reference>
<dbReference type="PANTHER" id="PTHR36152:SF5">
    <property type="entry name" value="PROTEIN HCP1"/>
    <property type="match status" value="1"/>
</dbReference>
<evidence type="ECO:0000256" key="1">
    <source>
        <dbReference type="SAM" id="MobiDB-lite"/>
    </source>
</evidence>
<dbReference type="EMBL" id="VWXF01000013">
    <property type="protein sequence ID" value="NIF24178.1"/>
    <property type="molecule type" value="Genomic_DNA"/>
</dbReference>
<proteinExistence type="predicted"/>
<dbReference type="InterPro" id="IPR008514">
    <property type="entry name" value="T6SS_Hcp"/>
</dbReference>
<evidence type="ECO:0000313" key="3">
    <source>
        <dbReference type="Proteomes" id="UP001515683"/>
    </source>
</evidence>
<comment type="caution">
    <text evidence="2">The sequence shown here is derived from an EMBL/GenBank/DDBJ whole genome shotgun (WGS) entry which is preliminary data.</text>
</comment>
<protein>
    <submittedName>
        <fullName evidence="2">Type VI secretion system tube protein Hcp</fullName>
    </submittedName>
</protein>
<keyword evidence="3" id="KW-1185">Reference proteome</keyword>
<feature type="region of interest" description="Disordered" evidence="1">
    <location>
        <begin position="135"/>
        <end position="158"/>
    </location>
</feature>
<dbReference type="Proteomes" id="UP001515683">
    <property type="component" value="Unassembled WGS sequence"/>
</dbReference>
<dbReference type="SUPFAM" id="SSF141452">
    <property type="entry name" value="Hcp1-like"/>
    <property type="match status" value="1"/>
</dbReference>
<evidence type="ECO:0000313" key="2">
    <source>
        <dbReference type="EMBL" id="NIF24178.1"/>
    </source>
</evidence>
<dbReference type="Gene3D" id="2.30.110.20">
    <property type="entry name" value="Hcp1-like"/>
    <property type="match status" value="1"/>
</dbReference>
<gene>
    <name evidence="2" type="ORF">F3J40_21645</name>
</gene>
<organism evidence="2 3">
    <name type="scientific">Candidatus Pantoea multigeneris</name>
    <dbReference type="NCBI Taxonomy" id="2608357"/>
    <lineage>
        <taxon>Bacteria</taxon>
        <taxon>Pseudomonadati</taxon>
        <taxon>Pseudomonadota</taxon>
        <taxon>Gammaproteobacteria</taxon>
        <taxon>Enterobacterales</taxon>
        <taxon>Erwiniaceae</taxon>
        <taxon>Pantoea</taxon>
    </lineage>
</organism>
<dbReference type="Pfam" id="PF05638">
    <property type="entry name" value="T6SS_HCP"/>
    <property type="match status" value="1"/>
</dbReference>
<dbReference type="NCBIfam" id="TIGR03344">
    <property type="entry name" value="VI_effect_Hcp1"/>
    <property type="match status" value="1"/>
</dbReference>
<accession>A0ABX0RHH5</accession>
<dbReference type="PANTHER" id="PTHR36152">
    <property type="entry name" value="CYTOPLASMIC PROTEIN-RELATED"/>
    <property type="match status" value="1"/>
</dbReference>
<sequence length="158" mass="17482">MDMFLRIDGIQGESQNDKHKGWVDIESYSWGAVQSTNLALGSGGGVGKVQYKDLTVTANLDKATPAISHFLSSGKHIPKVELSLCKAGGQQMEYYRITLENAMLTHVMHNAFHNSDSPKISYQFQAERVKQSYWEQTTSGGKGAETQSGWNIKQNKAL</sequence>
<dbReference type="RefSeq" id="WP_205297481.1">
    <property type="nucleotide sequence ID" value="NZ_VWXF01000013.1"/>
</dbReference>